<name>A0AAE0JIV4_9PEZI</name>
<dbReference type="Proteomes" id="UP001278500">
    <property type="component" value="Unassembled WGS sequence"/>
</dbReference>
<evidence type="ECO:0000313" key="2">
    <source>
        <dbReference type="EMBL" id="KAK3350462.1"/>
    </source>
</evidence>
<dbReference type="Pfam" id="PF25545">
    <property type="entry name" value="DUF7924"/>
    <property type="match status" value="1"/>
</dbReference>
<organism evidence="2 3">
    <name type="scientific">Neurospora tetraspora</name>
    <dbReference type="NCBI Taxonomy" id="94610"/>
    <lineage>
        <taxon>Eukaryota</taxon>
        <taxon>Fungi</taxon>
        <taxon>Dikarya</taxon>
        <taxon>Ascomycota</taxon>
        <taxon>Pezizomycotina</taxon>
        <taxon>Sordariomycetes</taxon>
        <taxon>Sordariomycetidae</taxon>
        <taxon>Sordariales</taxon>
        <taxon>Sordariaceae</taxon>
        <taxon>Neurospora</taxon>
    </lineage>
</organism>
<accession>A0AAE0JIV4</accession>
<dbReference type="AlphaFoldDB" id="A0AAE0JIV4"/>
<feature type="non-terminal residue" evidence="2">
    <location>
        <position position="305"/>
    </location>
</feature>
<evidence type="ECO:0000259" key="1">
    <source>
        <dbReference type="Pfam" id="PF25545"/>
    </source>
</evidence>
<protein>
    <recommendedName>
        <fullName evidence="1">DUF7924 domain-containing protein</fullName>
    </recommendedName>
</protein>
<sequence>TKETTVSGSTKSKRSRAYNAAFAQILRDCGIYSNGDPSLLANLEELRGERDVRPSLEPSVYPDKRVQYYINKNAKALTELGTERGFVPAILGECELPEGSNITWSNLSSMTKDQTVAPQPDLYYGLPVDDIDMSLRERIGSLIIPYIRDGAPGAPYLVFETKGPEGSFEVLKRQATYGSAAAARAQFALENFGLDQPVYDNRVLAHAWTFFSSPGDLTHYGVRVSAPRPGTSRPGYHMTHIKRYRLTESYEQYRAGLTAFRNCRDEAYKAAQARLDTAHERLRRILSPQVETCVPAGALPPLPEA</sequence>
<dbReference type="InterPro" id="IPR057684">
    <property type="entry name" value="DUF7924"/>
</dbReference>
<comment type="caution">
    <text evidence="2">The sequence shown here is derived from an EMBL/GenBank/DDBJ whole genome shotgun (WGS) entry which is preliminary data.</text>
</comment>
<feature type="non-terminal residue" evidence="2">
    <location>
        <position position="1"/>
    </location>
</feature>
<dbReference type="GeneID" id="87860931"/>
<feature type="domain" description="DUF7924" evidence="1">
    <location>
        <begin position="98"/>
        <end position="274"/>
    </location>
</feature>
<keyword evidence="3" id="KW-1185">Reference proteome</keyword>
<reference evidence="2" key="1">
    <citation type="journal article" date="2023" name="Mol. Phylogenet. Evol.">
        <title>Genome-scale phylogeny and comparative genomics of the fungal order Sordariales.</title>
        <authorList>
            <person name="Hensen N."/>
            <person name="Bonometti L."/>
            <person name="Westerberg I."/>
            <person name="Brannstrom I.O."/>
            <person name="Guillou S."/>
            <person name="Cros-Aarteil S."/>
            <person name="Calhoun S."/>
            <person name="Haridas S."/>
            <person name="Kuo A."/>
            <person name="Mondo S."/>
            <person name="Pangilinan J."/>
            <person name="Riley R."/>
            <person name="LaButti K."/>
            <person name="Andreopoulos B."/>
            <person name="Lipzen A."/>
            <person name="Chen C."/>
            <person name="Yan M."/>
            <person name="Daum C."/>
            <person name="Ng V."/>
            <person name="Clum A."/>
            <person name="Steindorff A."/>
            <person name="Ohm R.A."/>
            <person name="Martin F."/>
            <person name="Silar P."/>
            <person name="Natvig D.O."/>
            <person name="Lalanne C."/>
            <person name="Gautier V."/>
            <person name="Ament-Velasquez S.L."/>
            <person name="Kruys A."/>
            <person name="Hutchinson M.I."/>
            <person name="Powell A.J."/>
            <person name="Barry K."/>
            <person name="Miller A.N."/>
            <person name="Grigoriev I.V."/>
            <person name="Debuchy R."/>
            <person name="Gladieux P."/>
            <person name="Hiltunen Thoren M."/>
            <person name="Johannesson H."/>
        </authorList>
    </citation>
    <scope>NUCLEOTIDE SEQUENCE</scope>
    <source>
        <strain evidence="2">CBS 560.94</strain>
    </source>
</reference>
<dbReference type="RefSeq" id="XP_062683757.1">
    <property type="nucleotide sequence ID" value="XM_062823777.1"/>
</dbReference>
<proteinExistence type="predicted"/>
<gene>
    <name evidence="2" type="ORF">B0H65DRAFT_398951</name>
</gene>
<evidence type="ECO:0000313" key="3">
    <source>
        <dbReference type="Proteomes" id="UP001278500"/>
    </source>
</evidence>
<reference evidence="2" key="2">
    <citation type="submission" date="2023-06" db="EMBL/GenBank/DDBJ databases">
        <authorList>
            <consortium name="Lawrence Berkeley National Laboratory"/>
            <person name="Haridas S."/>
            <person name="Hensen N."/>
            <person name="Bonometti L."/>
            <person name="Westerberg I."/>
            <person name="Brannstrom I.O."/>
            <person name="Guillou S."/>
            <person name="Cros-Aarteil S."/>
            <person name="Calhoun S."/>
            <person name="Kuo A."/>
            <person name="Mondo S."/>
            <person name="Pangilinan J."/>
            <person name="Riley R."/>
            <person name="Labutti K."/>
            <person name="Andreopoulos B."/>
            <person name="Lipzen A."/>
            <person name="Chen C."/>
            <person name="Yanf M."/>
            <person name="Daum C."/>
            <person name="Ng V."/>
            <person name="Clum A."/>
            <person name="Steindorff A."/>
            <person name="Ohm R."/>
            <person name="Martin F."/>
            <person name="Silar P."/>
            <person name="Natvig D."/>
            <person name="Lalanne C."/>
            <person name="Gautier V."/>
            <person name="Ament-Velasquez S.L."/>
            <person name="Kruys A."/>
            <person name="Hutchinson M.I."/>
            <person name="Powell A.J."/>
            <person name="Barry K."/>
            <person name="Miller A.N."/>
            <person name="Grigoriev I.V."/>
            <person name="Debuchy R."/>
            <person name="Gladieux P."/>
            <person name="Thoren M.H."/>
            <person name="Johannesson H."/>
        </authorList>
    </citation>
    <scope>NUCLEOTIDE SEQUENCE</scope>
    <source>
        <strain evidence="2">CBS 560.94</strain>
    </source>
</reference>
<dbReference type="EMBL" id="JAUEPP010000002">
    <property type="protein sequence ID" value="KAK3350462.1"/>
    <property type="molecule type" value="Genomic_DNA"/>
</dbReference>